<sequence>MREAFVVVLAVPFLVGAALAPAEPDRDVVFRFADTEIVESSGLVVADGLVTTVNDSGDSARVFTVDLATGETVGTTTWPAEPEDVEALAPAPDGDVWVGDIGDNSEARETVTVTRVPIGRGDLSASGTSYSLVYGDRAHDAEALLAHPRTGRLFVVTKSVLGGTVYAAPSSLRPGVPNELQRIGDAPGIVTDGAFFPDGQHVLLRSYGRAYVLDFPSLETVAEVDLPPQKQGEGIAVAPDGTVYASSEGVRSPLLRIVLPPSVERVLAAPPATQSPDLPDRPTPSADPNVAPGDPRQPAPPGFQRDPWQWALGGLLFVGALVVLLRALRPPR</sequence>
<dbReference type="AlphaFoldDB" id="A0A4Q4Z2M7"/>
<keyword evidence="2" id="KW-0812">Transmembrane</keyword>
<dbReference type="SUPFAM" id="SSF50969">
    <property type="entry name" value="YVTN repeat-like/Quinoprotein amine dehydrogenase"/>
    <property type="match status" value="1"/>
</dbReference>
<protein>
    <submittedName>
        <fullName evidence="3">WD40 repeat domain-containing protein</fullName>
    </submittedName>
</protein>
<dbReference type="OrthoDB" id="9801244at2"/>
<evidence type="ECO:0000256" key="2">
    <source>
        <dbReference type="SAM" id="Phobius"/>
    </source>
</evidence>
<dbReference type="RefSeq" id="WP_134721010.1">
    <property type="nucleotide sequence ID" value="NZ_SDKM01000076.1"/>
</dbReference>
<dbReference type="Proteomes" id="UP000295198">
    <property type="component" value="Unassembled WGS sequence"/>
</dbReference>
<comment type="caution">
    <text evidence="3">The sequence shown here is derived from an EMBL/GenBank/DDBJ whole genome shotgun (WGS) entry which is preliminary data.</text>
</comment>
<evidence type="ECO:0000256" key="1">
    <source>
        <dbReference type="SAM" id="MobiDB-lite"/>
    </source>
</evidence>
<evidence type="ECO:0000313" key="4">
    <source>
        <dbReference type="Proteomes" id="UP000295198"/>
    </source>
</evidence>
<reference evidence="3 4" key="1">
    <citation type="submission" date="2019-01" db="EMBL/GenBank/DDBJ databases">
        <title>Nocardioides guangzhouensis sp. nov., an actinobacterium isolated from soil.</title>
        <authorList>
            <person name="Fu Y."/>
            <person name="Cai Y."/>
            <person name="Lin Z."/>
            <person name="Chen P."/>
        </authorList>
    </citation>
    <scope>NUCLEOTIDE SEQUENCE [LARGE SCALE GENOMIC DNA]</scope>
    <source>
        <strain evidence="3 4">130</strain>
    </source>
</reference>
<proteinExistence type="predicted"/>
<keyword evidence="2" id="KW-0472">Membrane</keyword>
<gene>
    <name evidence="3" type="ORF">EKO23_23980</name>
</gene>
<keyword evidence="4" id="KW-1185">Reference proteome</keyword>
<accession>A0A4Q4Z2M7</accession>
<name>A0A4Q4Z2M7_9ACTN</name>
<evidence type="ECO:0000313" key="3">
    <source>
        <dbReference type="EMBL" id="RYP81151.1"/>
    </source>
</evidence>
<feature type="region of interest" description="Disordered" evidence="1">
    <location>
        <begin position="270"/>
        <end position="305"/>
    </location>
</feature>
<organism evidence="3 4">
    <name type="scientific">Nocardioides guangzhouensis</name>
    <dbReference type="NCBI Taxonomy" id="2497878"/>
    <lineage>
        <taxon>Bacteria</taxon>
        <taxon>Bacillati</taxon>
        <taxon>Actinomycetota</taxon>
        <taxon>Actinomycetes</taxon>
        <taxon>Propionibacteriales</taxon>
        <taxon>Nocardioidaceae</taxon>
        <taxon>Nocardioides</taxon>
    </lineage>
</organism>
<dbReference type="InterPro" id="IPR011044">
    <property type="entry name" value="Quino_amine_DH_bsu"/>
</dbReference>
<keyword evidence="2" id="KW-1133">Transmembrane helix</keyword>
<feature type="transmembrane region" description="Helical" evidence="2">
    <location>
        <begin position="308"/>
        <end position="328"/>
    </location>
</feature>
<dbReference type="EMBL" id="SDKM01000076">
    <property type="protein sequence ID" value="RYP81151.1"/>
    <property type="molecule type" value="Genomic_DNA"/>
</dbReference>